<dbReference type="Proteomes" id="UP000038802">
    <property type="component" value="Unassembled WGS sequence"/>
</dbReference>
<protein>
    <submittedName>
        <fullName evidence="1">Uncharacterized protein</fullName>
    </submittedName>
</protein>
<evidence type="ECO:0000313" key="2">
    <source>
        <dbReference type="EMBL" id="COX77973.1"/>
    </source>
</evidence>
<dbReference type="AlphaFoldDB" id="A0A0U0TKS5"/>
<gene>
    <name evidence="1" type="ORF">ERS007703_00348</name>
    <name evidence="2" type="ORF">ERS007739_01714</name>
</gene>
<sequence length="102" mass="11705">MCAALGANTPTQANPAPRRYRSIRARLSARTLLCHARYNDAEYIDAFGDENLFHGLMNARWVNGLHTTEHRTQESCGQFGKRFGVARSFKYPSCRRRVMRTQ</sequence>
<organism evidence="1 3">
    <name type="scientific">Mycobacterium tuberculosis</name>
    <dbReference type="NCBI Taxonomy" id="1773"/>
    <lineage>
        <taxon>Bacteria</taxon>
        <taxon>Bacillati</taxon>
        <taxon>Actinomycetota</taxon>
        <taxon>Actinomycetes</taxon>
        <taxon>Mycobacteriales</taxon>
        <taxon>Mycobacteriaceae</taxon>
        <taxon>Mycobacterium</taxon>
        <taxon>Mycobacterium tuberculosis complex</taxon>
    </lineage>
</organism>
<accession>A0A0U0TKS5</accession>
<dbReference type="EMBL" id="CSBK01000698">
    <property type="protein sequence ID" value="COX77973.1"/>
    <property type="molecule type" value="Genomic_DNA"/>
</dbReference>
<evidence type="ECO:0000313" key="4">
    <source>
        <dbReference type="Proteomes" id="UP000039021"/>
    </source>
</evidence>
<reference evidence="1" key="2">
    <citation type="submission" date="2015-03" db="EMBL/GenBank/DDBJ databases">
        <authorList>
            <person name="Murphy D."/>
        </authorList>
    </citation>
    <scope>NUCLEOTIDE SEQUENCE [LARGE SCALE GENOMIC DNA]</scope>
    <source>
        <strain evidence="1">K00500041</strain>
    </source>
</reference>
<dbReference type="Proteomes" id="UP000039021">
    <property type="component" value="Unassembled WGS sequence"/>
</dbReference>
<evidence type="ECO:0000313" key="3">
    <source>
        <dbReference type="Proteomes" id="UP000038802"/>
    </source>
</evidence>
<evidence type="ECO:0000313" key="1">
    <source>
        <dbReference type="EMBL" id="COV03663.1"/>
    </source>
</evidence>
<dbReference type="EMBL" id="CSAE01000020">
    <property type="protein sequence ID" value="COV03663.1"/>
    <property type="molecule type" value="Genomic_DNA"/>
</dbReference>
<reference evidence="2" key="3">
    <citation type="submission" date="2015-03" db="EMBL/GenBank/DDBJ databases">
        <authorList>
            <consortium name="Pathogen Informatics"/>
            <person name="Murphy D."/>
        </authorList>
    </citation>
    <scope>NUCLEOTIDE SEQUENCE</scope>
    <source>
        <strain evidence="2">N09902308</strain>
    </source>
</reference>
<name>A0A0U0TKS5_MYCTX</name>
<proteinExistence type="predicted"/>
<reference evidence="3 4" key="1">
    <citation type="submission" date="2015-03" db="EMBL/GenBank/DDBJ databases">
        <authorList>
            <consortium name="Pathogen Informatics"/>
        </authorList>
    </citation>
    <scope>NUCLEOTIDE SEQUENCE [LARGE SCALE GENOMIC DNA]</scope>
    <source>
        <strain evidence="3">K00500041</strain>
        <strain evidence="4">N09902308</strain>
    </source>
</reference>